<evidence type="ECO:0000313" key="16">
    <source>
        <dbReference type="Proteomes" id="UP000507470"/>
    </source>
</evidence>
<dbReference type="GO" id="GO:0004402">
    <property type="term" value="F:histone acetyltransferase activity"/>
    <property type="evidence" value="ECO:0007669"/>
    <property type="project" value="InterPro"/>
</dbReference>
<feature type="domain" description="TAZ-type" evidence="14">
    <location>
        <begin position="32"/>
        <end position="116"/>
    </location>
</feature>
<dbReference type="PANTHER" id="PTHR13808:SF1">
    <property type="entry name" value="HISTONE ACETYLTRANSFERASE"/>
    <property type="match status" value="1"/>
</dbReference>
<dbReference type="GO" id="GO:0045944">
    <property type="term" value="P:positive regulation of transcription by RNA polymerase II"/>
    <property type="evidence" value="ECO:0007669"/>
    <property type="project" value="TreeGrafter"/>
</dbReference>
<comment type="catalytic activity">
    <reaction evidence="11">
        <text>L-lysyl-[protein] + acetyl-CoA = N(6)-acetyl-L-lysyl-[protein] + CoA + H(+)</text>
        <dbReference type="Rhea" id="RHEA:45948"/>
        <dbReference type="Rhea" id="RHEA-COMP:9752"/>
        <dbReference type="Rhea" id="RHEA-COMP:10731"/>
        <dbReference type="ChEBI" id="CHEBI:15378"/>
        <dbReference type="ChEBI" id="CHEBI:29969"/>
        <dbReference type="ChEBI" id="CHEBI:57287"/>
        <dbReference type="ChEBI" id="CHEBI:57288"/>
        <dbReference type="ChEBI" id="CHEBI:61930"/>
        <dbReference type="EC" id="2.3.1.48"/>
    </reaction>
</comment>
<evidence type="ECO:0000256" key="9">
    <source>
        <dbReference type="ARBA" id="ARBA00023163"/>
    </source>
</evidence>
<feature type="region of interest" description="Disordered" evidence="13">
    <location>
        <begin position="1"/>
        <end position="36"/>
    </location>
</feature>
<evidence type="ECO:0000256" key="11">
    <source>
        <dbReference type="ARBA" id="ARBA00048017"/>
    </source>
</evidence>
<dbReference type="GO" id="GO:0005634">
    <property type="term" value="C:nucleus"/>
    <property type="evidence" value="ECO:0007669"/>
    <property type="project" value="UniProtKB-SubCell"/>
</dbReference>
<evidence type="ECO:0000256" key="7">
    <source>
        <dbReference type="ARBA" id="ARBA00022853"/>
    </source>
</evidence>
<keyword evidence="10" id="KW-0539">Nucleus</keyword>
<evidence type="ECO:0000256" key="12">
    <source>
        <dbReference type="PROSITE-ProRule" id="PRU00203"/>
    </source>
</evidence>
<feature type="domain" description="TAZ-type" evidence="14">
    <location>
        <begin position="238"/>
        <end position="322"/>
    </location>
</feature>
<dbReference type="SUPFAM" id="SSF57933">
    <property type="entry name" value="TAZ domain"/>
    <property type="match status" value="2"/>
</dbReference>
<dbReference type="GO" id="GO:0003713">
    <property type="term" value="F:transcription coactivator activity"/>
    <property type="evidence" value="ECO:0007669"/>
    <property type="project" value="TreeGrafter"/>
</dbReference>
<keyword evidence="4 12" id="KW-0479">Metal-binding</keyword>
<dbReference type="Gene3D" id="1.20.1020.10">
    <property type="entry name" value="TAZ domain"/>
    <property type="match status" value="2"/>
</dbReference>
<evidence type="ECO:0000256" key="8">
    <source>
        <dbReference type="ARBA" id="ARBA00023015"/>
    </source>
</evidence>
<feature type="zinc finger region" description="TAZ-type" evidence="12">
    <location>
        <begin position="238"/>
        <end position="322"/>
    </location>
</feature>
<name>A0A6J8AN06_MYTCO</name>
<proteinExistence type="predicted"/>
<dbReference type="PROSITE" id="PS50134">
    <property type="entry name" value="ZF_TAZ"/>
    <property type="match status" value="2"/>
</dbReference>
<evidence type="ECO:0000256" key="2">
    <source>
        <dbReference type="ARBA" id="ARBA00013184"/>
    </source>
</evidence>
<evidence type="ECO:0000256" key="13">
    <source>
        <dbReference type="SAM" id="MobiDB-lite"/>
    </source>
</evidence>
<reference evidence="15 16" key="1">
    <citation type="submission" date="2020-06" db="EMBL/GenBank/DDBJ databases">
        <authorList>
            <person name="Li R."/>
            <person name="Bekaert M."/>
        </authorList>
    </citation>
    <scope>NUCLEOTIDE SEQUENCE [LARGE SCALE GENOMIC DNA]</scope>
    <source>
        <strain evidence="16">wild</strain>
    </source>
</reference>
<comment type="subcellular location">
    <subcellularLocation>
        <location evidence="1">Nucleus</location>
    </subcellularLocation>
</comment>
<evidence type="ECO:0000256" key="10">
    <source>
        <dbReference type="ARBA" id="ARBA00023242"/>
    </source>
</evidence>
<evidence type="ECO:0000256" key="4">
    <source>
        <dbReference type="ARBA" id="ARBA00022723"/>
    </source>
</evidence>
<evidence type="ECO:0000256" key="6">
    <source>
        <dbReference type="ARBA" id="ARBA00022833"/>
    </source>
</evidence>
<dbReference type="InterPro" id="IPR013178">
    <property type="entry name" value="Histone_AcTrfase_Rtt109/CBP"/>
</dbReference>
<keyword evidence="5 12" id="KW-0863">Zinc-finger</keyword>
<dbReference type="EMBL" id="CACVKT020001743">
    <property type="protein sequence ID" value="CAC5370960.1"/>
    <property type="molecule type" value="Genomic_DNA"/>
</dbReference>
<dbReference type="SMART" id="SM00551">
    <property type="entry name" value="ZnF_TAZ"/>
    <property type="match status" value="2"/>
</dbReference>
<evidence type="ECO:0000259" key="14">
    <source>
        <dbReference type="PROSITE" id="PS50134"/>
    </source>
</evidence>
<keyword evidence="7" id="KW-0156">Chromatin regulator</keyword>
<dbReference type="InterPro" id="IPR035898">
    <property type="entry name" value="TAZ_dom_sf"/>
</dbReference>
<feature type="zinc finger region" description="TAZ-type" evidence="12">
    <location>
        <begin position="32"/>
        <end position="116"/>
    </location>
</feature>
<keyword evidence="3 15" id="KW-0808">Transferase</keyword>
<gene>
    <name evidence="15" type="ORF">MCOR_9586</name>
</gene>
<dbReference type="GO" id="GO:0000123">
    <property type="term" value="C:histone acetyltransferase complex"/>
    <property type="evidence" value="ECO:0007669"/>
    <property type="project" value="TreeGrafter"/>
</dbReference>
<feature type="compositionally biased region" description="Basic and acidic residues" evidence="13">
    <location>
        <begin position="9"/>
        <end position="36"/>
    </location>
</feature>
<dbReference type="GO" id="GO:0008270">
    <property type="term" value="F:zinc ion binding"/>
    <property type="evidence" value="ECO:0007669"/>
    <property type="project" value="UniProtKB-KW"/>
</dbReference>
<accession>A0A6J8AN06</accession>
<dbReference type="PANTHER" id="PTHR13808">
    <property type="entry name" value="CBP/P300-RELATED"/>
    <property type="match status" value="1"/>
</dbReference>
<organism evidence="15 16">
    <name type="scientific">Mytilus coruscus</name>
    <name type="common">Sea mussel</name>
    <dbReference type="NCBI Taxonomy" id="42192"/>
    <lineage>
        <taxon>Eukaryota</taxon>
        <taxon>Metazoa</taxon>
        <taxon>Spiralia</taxon>
        <taxon>Lophotrochozoa</taxon>
        <taxon>Mollusca</taxon>
        <taxon>Bivalvia</taxon>
        <taxon>Autobranchia</taxon>
        <taxon>Pteriomorphia</taxon>
        <taxon>Mytilida</taxon>
        <taxon>Mytiloidea</taxon>
        <taxon>Mytilidae</taxon>
        <taxon>Mytilinae</taxon>
        <taxon>Mytilus</taxon>
    </lineage>
</organism>
<dbReference type="GO" id="GO:0005667">
    <property type="term" value="C:transcription regulator complex"/>
    <property type="evidence" value="ECO:0007669"/>
    <property type="project" value="TreeGrafter"/>
</dbReference>
<evidence type="ECO:0000256" key="5">
    <source>
        <dbReference type="ARBA" id="ARBA00022771"/>
    </source>
</evidence>
<dbReference type="InterPro" id="IPR000197">
    <property type="entry name" value="Znf_TAZ"/>
</dbReference>
<keyword evidence="9" id="KW-0804">Transcription</keyword>
<evidence type="ECO:0000313" key="15">
    <source>
        <dbReference type="EMBL" id="CAC5370960.1"/>
    </source>
</evidence>
<dbReference type="OrthoDB" id="899at2759"/>
<sequence length="479" mass="54148">MENTSPLAEEEKQIQSEISEPTREDRQPPKTQNDKTKLIQQQLVILLHADKCQQRQEQNGEICDLPHCKTMKNVLKHMKTCNAGKSCQVTHCASSLLILTHWKNCTRRDCPTCFLLRKAPDQRQPCATSGTSNIPCSVLAAPQGTATATDQNHPFTTTINPTSYSDIQMQRSKASFGLTFTGSQNQQSGNQQRLNIRTHSLNSSGLNSIVTDNLSISSQIQSEISEPTREDRQPPKTQNDITKLIQQQLVLLLHADKCQRIQEQNGEICDLPHCKTMKHVLKHMKTCNAGKSCQVTHCTSSLRILTHWKNCTRRDCRFCFSLRNGRDQRQPCATSGTSNIPCSVLAASQGTATATDQNHPFTTTVNPSYSDVQMQRSNAAFGLTFTGSQNQQSGNQQRLNIRTHSLNSSEKRKYDTRSEVMFHRNVTRTIKRIMRRNQHLTFRLANRDCCFTKQRKLESKVEIPDFSPVSKRVYDKAST</sequence>
<keyword evidence="15" id="KW-0012">Acyltransferase</keyword>
<dbReference type="EC" id="2.3.1.48" evidence="2"/>
<evidence type="ECO:0000256" key="3">
    <source>
        <dbReference type="ARBA" id="ARBA00022679"/>
    </source>
</evidence>
<dbReference type="GO" id="GO:0031490">
    <property type="term" value="F:chromatin DNA binding"/>
    <property type="evidence" value="ECO:0007669"/>
    <property type="project" value="TreeGrafter"/>
</dbReference>
<keyword evidence="6 12" id="KW-0862">Zinc</keyword>
<evidence type="ECO:0000256" key="1">
    <source>
        <dbReference type="ARBA" id="ARBA00004123"/>
    </source>
</evidence>
<keyword evidence="8" id="KW-0805">Transcription regulation</keyword>
<dbReference type="Pfam" id="PF02135">
    <property type="entry name" value="zf-TAZ"/>
    <property type="match status" value="2"/>
</dbReference>
<dbReference type="AlphaFoldDB" id="A0A6J8AN06"/>
<keyword evidence="16" id="KW-1185">Reference proteome</keyword>
<protein>
    <recommendedName>
        <fullName evidence="2">histone acetyltransferase</fullName>
        <ecNumber evidence="2">2.3.1.48</ecNumber>
    </recommendedName>
</protein>
<dbReference type="Proteomes" id="UP000507470">
    <property type="component" value="Unassembled WGS sequence"/>
</dbReference>